<proteinExistence type="predicted"/>
<reference evidence="3" key="1">
    <citation type="submission" date="2025-08" db="UniProtKB">
        <authorList>
            <consortium name="RefSeq"/>
        </authorList>
    </citation>
    <scope>IDENTIFICATION</scope>
    <source>
        <tissue evidence="3">Testes</tissue>
    </source>
</reference>
<feature type="compositionally biased region" description="Basic residues" evidence="1">
    <location>
        <begin position="34"/>
        <end position="43"/>
    </location>
</feature>
<protein>
    <submittedName>
        <fullName evidence="3">Coiled-coil domain-containing protein 137-like</fullName>
    </submittedName>
</protein>
<keyword evidence="2" id="KW-1185">Reference proteome</keyword>
<accession>A0ABM0M3Z5</accession>
<feature type="region of interest" description="Disordered" evidence="1">
    <location>
        <begin position="240"/>
        <end position="269"/>
    </location>
</feature>
<gene>
    <name evidence="3" type="primary">LOC102810267</name>
</gene>
<feature type="compositionally biased region" description="Basic residues" evidence="1">
    <location>
        <begin position="245"/>
        <end position="262"/>
    </location>
</feature>
<feature type="region of interest" description="Disordered" evidence="1">
    <location>
        <begin position="1"/>
        <end position="114"/>
    </location>
</feature>
<dbReference type="PANTHER" id="PTHR21838">
    <property type="entry name" value="COILED-COIL DOMAIN-CONTAINING PROTEIN 137"/>
    <property type="match status" value="1"/>
</dbReference>
<feature type="region of interest" description="Disordered" evidence="1">
    <location>
        <begin position="150"/>
        <end position="184"/>
    </location>
</feature>
<evidence type="ECO:0000313" key="3">
    <source>
        <dbReference type="RefSeq" id="XP_006814736.1"/>
    </source>
</evidence>
<dbReference type="GeneID" id="102810267"/>
<organism evidence="2 3">
    <name type="scientific">Saccoglossus kowalevskii</name>
    <name type="common">Acorn worm</name>
    <dbReference type="NCBI Taxonomy" id="10224"/>
    <lineage>
        <taxon>Eukaryota</taxon>
        <taxon>Metazoa</taxon>
        <taxon>Hemichordata</taxon>
        <taxon>Enteropneusta</taxon>
        <taxon>Harrimaniidae</taxon>
        <taxon>Saccoglossus</taxon>
    </lineage>
</organism>
<dbReference type="InterPro" id="IPR026680">
    <property type="entry name" value="CCDC137"/>
</dbReference>
<feature type="compositionally biased region" description="Basic and acidic residues" evidence="1">
    <location>
        <begin position="44"/>
        <end position="61"/>
    </location>
</feature>
<feature type="compositionally biased region" description="Basic and acidic residues" evidence="1">
    <location>
        <begin position="17"/>
        <end position="27"/>
    </location>
</feature>
<feature type="compositionally biased region" description="Basic residues" evidence="1">
    <location>
        <begin position="164"/>
        <end position="184"/>
    </location>
</feature>
<name>A0ABM0M3Z5_SACKO</name>
<feature type="compositionally biased region" description="Basic residues" evidence="1">
    <location>
        <begin position="74"/>
        <end position="90"/>
    </location>
</feature>
<dbReference type="PANTHER" id="PTHR21838:SF2">
    <property type="entry name" value="COILED-COIL DOMAIN-CONTAINING PROTEIN 137"/>
    <property type="match status" value="1"/>
</dbReference>
<evidence type="ECO:0000256" key="1">
    <source>
        <dbReference type="SAM" id="MobiDB-lite"/>
    </source>
</evidence>
<dbReference type="RefSeq" id="XP_006814736.1">
    <property type="nucleotide sequence ID" value="XM_006814673.1"/>
</dbReference>
<sequence length="293" mass="34424">MGRHKRIKKIDPFYQGKGRESTTDASKKSATSKGKPRPRLRKHEQKDDLRPKNINEQEKMSQRFKLFAESIKEAKKHKLSEGKKKQRNKYKVSTPNQKLKPEDRGESGMEEITFTPKSWESEERFIRRMDKETYEVFDGVKMVEKLEQGMETVPELQESTKDKRDKKKERLVRKKEKVKAKKMKKVHDALEKEVYIDRVKFGEVVMEPPNIRAKPRKASGITKPRQKMLLLNKILEKSSKPVVKTQKKTSNRTKASKKRKHMSVAEKRIFDKSQASAIQAYRDVKKAKRTQNT</sequence>
<evidence type="ECO:0000313" key="2">
    <source>
        <dbReference type="Proteomes" id="UP000694865"/>
    </source>
</evidence>
<dbReference type="Proteomes" id="UP000694865">
    <property type="component" value="Unplaced"/>
</dbReference>